<keyword evidence="1" id="KW-0614">Plasmid</keyword>
<dbReference type="Proteomes" id="UP000006868">
    <property type="component" value="Plasmid pSC2"/>
</dbReference>
<dbReference type="SUPFAM" id="SSF56784">
    <property type="entry name" value="HAD-like"/>
    <property type="match status" value="1"/>
</dbReference>
<dbReference type="InterPro" id="IPR036412">
    <property type="entry name" value="HAD-like_sf"/>
</dbReference>
<proteinExistence type="predicted"/>
<dbReference type="eggNOG" id="ENOG50307DW">
    <property type="taxonomic scope" value="Bacteria"/>
</dbReference>
<dbReference type="Gene3D" id="3.40.50.1000">
    <property type="entry name" value="HAD superfamily/HAD-like"/>
    <property type="match status" value="1"/>
</dbReference>
<dbReference type="PATRIC" id="fig|886882.15.peg.6092"/>
<dbReference type="InterPro" id="IPR023214">
    <property type="entry name" value="HAD_sf"/>
</dbReference>
<gene>
    <name evidence="1" type="ORF">PPSC2_28710</name>
</gene>
<name>E3EKY5_PAEPS</name>
<dbReference type="EMBL" id="CP002214">
    <property type="protein sequence ID" value="ADO59890.1"/>
    <property type="molecule type" value="Genomic_DNA"/>
</dbReference>
<protein>
    <submittedName>
        <fullName evidence="1">Uncharacterized protein</fullName>
    </submittedName>
</protein>
<organism evidence="1 2">
    <name type="scientific">Paenibacillus polymyxa (strain SC2)</name>
    <name type="common">Bacillus polymyxa</name>
    <dbReference type="NCBI Taxonomy" id="886882"/>
    <lineage>
        <taxon>Bacteria</taxon>
        <taxon>Bacillati</taxon>
        <taxon>Bacillota</taxon>
        <taxon>Bacilli</taxon>
        <taxon>Bacillales</taxon>
        <taxon>Paenibacillaceae</taxon>
        <taxon>Paenibacillus</taxon>
    </lineage>
</organism>
<evidence type="ECO:0000313" key="1">
    <source>
        <dbReference type="EMBL" id="ADO59890.1"/>
    </source>
</evidence>
<dbReference type="OrthoDB" id="5431039at2"/>
<geneLocation type="plasmid" evidence="1 2">
    <name>pSC2</name>
</geneLocation>
<reference evidence="1 2" key="1">
    <citation type="journal article" date="2011" name="J. Bacteriol.">
        <title>Complete genome sequence of Paenibacillus polymyxa SC2, a strain of plant growth-promoting Rhizobacterium with broad-spectrum antimicrobial activity.</title>
        <authorList>
            <person name="Ma M."/>
            <person name="Wang C."/>
            <person name="Ding Y."/>
            <person name="Li L."/>
            <person name="Shen D."/>
            <person name="Jiang X."/>
            <person name="Guan D."/>
            <person name="Cao F."/>
            <person name="Chen H."/>
            <person name="Feng R."/>
            <person name="Wang X."/>
            <person name="Ge Y."/>
            <person name="Yao L."/>
            <person name="Bing X."/>
            <person name="Yang X."/>
            <person name="Li J."/>
            <person name="Du B."/>
        </authorList>
    </citation>
    <scope>NUCLEOTIDE SEQUENCE [LARGE SCALE GENOMIC DNA]</scope>
    <source>
        <strain evidence="1 2">SC2</strain>
        <plasmid evidence="2">pSC2</plasmid>
    </source>
</reference>
<accession>E3EKY5</accession>
<dbReference type="HOGENOM" id="CLU_1894169_0_0_9"/>
<sequence>MDYYLEDRNVINRLIREWKQYGRLVIAYDFDNTVFDYHGEGHSYENIVKLLRDCKEEGAYLIVFTSRRDEELPFVCKYLNDKHIPYDSINEQPPFLNFEGRKIYYNILLDDRAGLQSAFSSLCAALQYVQQSKT</sequence>
<dbReference type="AlphaFoldDB" id="E3EKY5"/>
<dbReference type="RefSeq" id="WP_013386304.1">
    <property type="nucleotide sequence ID" value="NC_014628.2"/>
</dbReference>
<dbReference type="KEGG" id="ppm:PPSC2_28710"/>
<evidence type="ECO:0000313" key="2">
    <source>
        <dbReference type="Proteomes" id="UP000006868"/>
    </source>
</evidence>